<feature type="binding site" evidence="5">
    <location>
        <begin position="110"/>
        <end position="112"/>
    </location>
    <ligand>
        <name>FMN</name>
        <dbReference type="ChEBI" id="CHEBI:58210"/>
    </ligand>
</feature>
<dbReference type="PROSITE" id="PS51349">
    <property type="entry name" value="FMN_HYDROXY_ACID_DH_2"/>
    <property type="match status" value="1"/>
</dbReference>
<evidence type="ECO:0000313" key="8">
    <source>
        <dbReference type="Proteomes" id="UP000186601"/>
    </source>
</evidence>
<feature type="active site" description="Proton acceptor" evidence="4">
    <location>
        <position position="320"/>
    </location>
</feature>
<dbReference type="OrthoDB" id="25826at2759"/>
<feature type="binding site" evidence="5">
    <location>
        <position position="163"/>
    </location>
    <ligand>
        <name>glyoxylate</name>
        <dbReference type="ChEBI" id="CHEBI:36655"/>
    </ligand>
</feature>
<feature type="binding site" evidence="5">
    <location>
        <position position="139"/>
    </location>
    <ligand>
        <name>FMN</name>
        <dbReference type="ChEBI" id="CHEBI:58210"/>
    </ligand>
</feature>
<accession>A0A2R6RVQ3</accession>
<dbReference type="PIRSF" id="PIRSF000138">
    <property type="entry name" value="Al-hdrx_acd_dh"/>
    <property type="match status" value="1"/>
</dbReference>
<evidence type="ECO:0000256" key="3">
    <source>
        <dbReference type="ARBA" id="ARBA00024042"/>
    </source>
</evidence>
<feature type="binding site" evidence="5">
    <location>
        <begin position="358"/>
        <end position="362"/>
    </location>
    <ligand>
        <name>FMN</name>
        <dbReference type="ChEBI" id="CHEBI:58210"/>
    </ligand>
</feature>
<keyword evidence="8" id="KW-1185">Reference proteome</keyword>
<feature type="binding site" evidence="5">
    <location>
        <position position="57"/>
    </location>
    <ligand>
        <name>glyoxylate</name>
        <dbReference type="ChEBI" id="CHEBI:36655"/>
    </ligand>
</feature>
<feature type="binding site" evidence="5">
    <location>
        <position position="318"/>
    </location>
    <ligand>
        <name>FMN</name>
        <dbReference type="ChEBI" id="CHEBI:58210"/>
    </ligand>
</feature>
<feature type="binding site" evidence="5">
    <location>
        <position position="323"/>
    </location>
    <ligand>
        <name>glyoxylate</name>
        <dbReference type="ChEBI" id="CHEBI:36655"/>
    </ligand>
</feature>
<dbReference type="InterPro" id="IPR000262">
    <property type="entry name" value="FMN-dep_DH"/>
</dbReference>
<comment type="similarity">
    <text evidence="3">Belongs to the FMN-dependent alpha-hydroxy acid dehydrogenase family.</text>
</comment>
<feature type="binding site" evidence="5">
    <location>
        <position position="296"/>
    </location>
    <ligand>
        <name>FMN</name>
        <dbReference type="ChEBI" id="CHEBI:58210"/>
    </ligand>
</feature>
<feature type="binding site" evidence="5">
    <location>
        <position position="320"/>
    </location>
    <ligand>
        <name>glyoxylate</name>
        <dbReference type="ChEBI" id="CHEBI:36655"/>
    </ligand>
</feature>
<keyword evidence="2" id="KW-0560">Oxidoreductase</keyword>
<feature type="binding site" evidence="5">
    <location>
        <position position="198"/>
    </location>
    <ligand>
        <name>glyoxylate</name>
        <dbReference type="ChEBI" id="CHEBI:36655"/>
    </ligand>
</feature>
<dbReference type="GO" id="GO:0010181">
    <property type="term" value="F:FMN binding"/>
    <property type="evidence" value="ECO:0007669"/>
    <property type="project" value="InterPro"/>
</dbReference>
<dbReference type="EMBL" id="MLYV02000158">
    <property type="protein sequence ID" value="PSS34080.1"/>
    <property type="molecule type" value="Genomic_DNA"/>
</dbReference>
<dbReference type="GO" id="GO:0016491">
    <property type="term" value="F:oxidoreductase activity"/>
    <property type="evidence" value="ECO:0007669"/>
    <property type="project" value="UniProtKB-KW"/>
</dbReference>
<feature type="binding site" evidence="5">
    <location>
        <position position="189"/>
    </location>
    <ligand>
        <name>FMN</name>
        <dbReference type="ChEBI" id="CHEBI:58210"/>
    </ligand>
</feature>
<evidence type="ECO:0000259" key="6">
    <source>
        <dbReference type="PROSITE" id="PS51349"/>
    </source>
</evidence>
<dbReference type="Pfam" id="PF01070">
    <property type="entry name" value="FMN_dh"/>
    <property type="match status" value="1"/>
</dbReference>
<dbReference type="InterPro" id="IPR012133">
    <property type="entry name" value="Alpha-hydoxy_acid_DH_FMN"/>
</dbReference>
<name>A0A2R6RVQ3_9APHY</name>
<proteinExistence type="inferred from homology"/>
<dbReference type="SUPFAM" id="SSF51395">
    <property type="entry name" value="FMN-linked oxidoreductases"/>
    <property type="match status" value="1"/>
</dbReference>
<evidence type="ECO:0000256" key="1">
    <source>
        <dbReference type="ARBA" id="ARBA00001917"/>
    </source>
</evidence>
<dbReference type="PROSITE" id="PS00557">
    <property type="entry name" value="FMN_HYDROXY_ACID_DH_1"/>
    <property type="match status" value="1"/>
</dbReference>
<feature type="binding site" evidence="5">
    <location>
        <position position="161"/>
    </location>
    <ligand>
        <name>FMN</name>
        <dbReference type="ChEBI" id="CHEBI:58210"/>
    </ligand>
</feature>
<gene>
    <name evidence="7" type="ORF">PHLCEN_2v1874</name>
</gene>
<dbReference type="AlphaFoldDB" id="A0A2R6RVQ3"/>
<protein>
    <recommendedName>
        <fullName evidence="6">FMN hydroxy acid dehydrogenase domain-containing protein</fullName>
    </recommendedName>
</protein>
<feature type="domain" description="FMN hydroxy acid dehydrogenase" evidence="6">
    <location>
        <begin position="31"/>
        <end position="432"/>
    </location>
</feature>
<dbReference type="InterPro" id="IPR013785">
    <property type="entry name" value="Aldolase_TIM"/>
</dbReference>
<keyword evidence="5" id="KW-0288">FMN</keyword>
<evidence type="ECO:0000256" key="2">
    <source>
        <dbReference type="ARBA" id="ARBA00023002"/>
    </source>
</evidence>
<reference evidence="7 8" key="1">
    <citation type="submission" date="2018-02" db="EMBL/GenBank/DDBJ databases">
        <title>Genome sequence of the basidiomycete white-rot fungus Phlebia centrifuga.</title>
        <authorList>
            <person name="Granchi Z."/>
            <person name="Peng M."/>
            <person name="de Vries R.P."/>
            <person name="Hilden K."/>
            <person name="Makela M.R."/>
            <person name="Grigoriev I."/>
            <person name="Riley R."/>
        </authorList>
    </citation>
    <scope>NUCLEOTIDE SEQUENCE [LARGE SCALE GENOMIC DNA]</scope>
    <source>
        <strain evidence="7 8">FBCC195</strain>
    </source>
</reference>
<keyword evidence="5" id="KW-0285">Flavoprotein</keyword>
<dbReference type="STRING" id="98765.A0A2R6RVQ3"/>
<evidence type="ECO:0000256" key="5">
    <source>
        <dbReference type="PIRSR" id="PIRSR000138-2"/>
    </source>
</evidence>
<sequence>MSQAGKLAHDADHKPWSNYMLEVYVGKKPPTLGTYSVDRIEQLAREKLKDRPDAFMYVFGSAGTYAAYAANRQELDKWKIIPRMLRDATVRDLDTTLFGVKYKSPIIVAPVGVQGIVHADGEIATATAASNVGVTYVMSTASTRTIESVGKANGSGHRWYQLYWPVDKDATLSLLQRAKDSGFTALIVTLDTMLLGWRPHDLEKNYLPFLHGVGAQVGLSDPVFMGKYNEEPIMDVPDFPYDPEKYAALHAQGDEKTNRTMKMAAEWLKQTNSGTFKSWEDLEFLRANWEGPLILKGILAVQDAEMAMDYGVDGIVVSNHGGRQVDGAVPSIWALHKICSSPKIRAAQASGKLTVLFDSGIRTGSDIIKAIALGAQAVLLARPFMYGLAVGGQDGVEEVLRSTLADLEITLGLSGYKNIKEIQGRVDEVVVKIS</sequence>
<dbReference type="InterPro" id="IPR008259">
    <property type="entry name" value="FMN_hydac_DH_AS"/>
</dbReference>
<dbReference type="Gene3D" id="3.20.20.70">
    <property type="entry name" value="Aldolase class I"/>
    <property type="match status" value="1"/>
</dbReference>
<dbReference type="InterPro" id="IPR037396">
    <property type="entry name" value="FMN_HAD"/>
</dbReference>
<comment type="cofactor">
    <cofactor evidence="1">
        <name>FMN</name>
        <dbReference type="ChEBI" id="CHEBI:58210"/>
    </cofactor>
</comment>
<dbReference type="Proteomes" id="UP000186601">
    <property type="component" value="Unassembled WGS sequence"/>
</dbReference>
<comment type="caution">
    <text evidence="7">The sequence shown here is derived from an EMBL/GenBank/DDBJ whole genome shotgun (WGS) entry which is preliminary data.</text>
</comment>
<dbReference type="PANTHER" id="PTHR10578:SF143">
    <property type="entry name" value="FMN-DEPENDENT ALPHA-HYDROXY ACID DEHYDROGENASE PB1A11.03"/>
    <property type="match status" value="1"/>
</dbReference>
<organism evidence="7 8">
    <name type="scientific">Hermanssonia centrifuga</name>
    <dbReference type="NCBI Taxonomy" id="98765"/>
    <lineage>
        <taxon>Eukaryota</taxon>
        <taxon>Fungi</taxon>
        <taxon>Dikarya</taxon>
        <taxon>Basidiomycota</taxon>
        <taxon>Agaricomycotina</taxon>
        <taxon>Agaricomycetes</taxon>
        <taxon>Polyporales</taxon>
        <taxon>Meruliaceae</taxon>
        <taxon>Hermanssonia</taxon>
    </lineage>
</organism>
<evidence type="ECO:0000256" key="4">
    <source>
        <dbReference type="PIRSR" id="PIRSR000138-1"/>
    </source>
</evidence>
<dbReference type="PANTHER" id="PTHR10578">
    <property type="entry name" value="S -2-HYDROXY-ACID OXIDASE-RELATED"/>
    <property type="match status" value="1"/>
</dbReference>
<evidence type="ECO:0000313" key="7">
    <source>
        <dbReference type="EMBL" id="PSS34080.1"/>
    </source>
</evidence>